<protein>
    <submittedName>
        <fullName evidence="1">Uncharacterized protein</fullName>
    </submittedName>
</protein>
<accession>A0ABV2JHJ2</accession>
<comment type="caution">
    <text evidence="1">The sequence shown here is derived from an EMBL/GenBank/DDBJ whole genome shotgun (WGS) entry which is preliminary data.</text>
</comment>
<evidence type="ECO:0000313" key="2">
    <source>
        <dbReference type="Proteomes" id="UP001549037"/>
    </source>
</evidence>
<proteinExistence type="predicted"/>
<organism evidence="1 2">
    <name type="scientific">Streptococcus porcorum</name>
    <dbReference type="NCBI Taxonomy" id="701526"/>
    <lineage>
        <taxon>Bacteria</taxon>
        <taxon>Bacillati</taxon>
        <taxon>Bacillota</taxon>
        <taxon>Bacilli</taxon>
        <taxon>Lactobacillales</taxon>
        <taxon>Streptococcaceae</taxon>
        <taxon>Streptococcus</taxon>
    </lineage>
</organism>
<sequence>MGKKTSLFQYIVNDENHKVDQKTLKQKNETKTLLDRTSVEQLAKRNENLDED</sequence>
<name>A0ABV2JHJ2_9STRE</name>
<dbReference type="Proteomes" id="UP001549037">
    <property type="component" value="Unassembled WGS sequence"/>
</dbReference>
<gene>
    <name evidence="1" type="ORF">ABID28_001889</name>
</gene>
<keyword evidence="2" id="KW-1185">Reference proteome</keyword>
<dbReference type="EMBL" id="JBEPLN010000060">
    <property type="protein sequence ID" value="MET3635224.1"/>
    <property type="molecule type" value="Genomic_DNA"/>
</dbReference>
<reference evidence="1 2" key="1">
    <citation type="submission" date="2024-06" db="EMBL/GenBank/DDBJ databases">
        <title>Genomic Encyclopedia of Type Strains, Phase IV (KMG-IV): sequencing the most valuable type-strain genomes for metagenomic binning, comparative biology and taxonomic classification.</title>
        <authorList>
            <person name="Goeker M."/>
        </authorList>
    </citation>
    <scope>NUCLEOTIDE SEQUENCE [LARGE SCALE GENOMIC DNA]</scope>
    <source>
        <strain evidence="1 2">DSM 28302</strain>
    </source>
</reference>
<evidence type="ECO:0000313" key="1">
    <source>
        <dbReference type="EMBL" id="MET3635224.1"/>
    </source>
</evidence>